<dbReference type="Proteomes" id="UP001362999">
    <property type="component" value="Unassembled WGS sequence"/>
</dbReference>
<feature type="region of interest" description="Disordered" evidence="1">
    <location>
        <begin position="31"/>
        <end position="62"/>
    </location>
</feature>
<accession>A0AAW0B8H3</accession>
<evidence type="ECO:0000256" key="1">
    <source>
        <dbReference type="SAM" id="MobiDB-lite"/>
    </source>
</evidence>
<dbReference type="AlphaFoldDB" id="A0AAW0B8H3"/>
<organism evidence="2 3">
    <name type="scientific">Favolaschia claudopus</name>
    <dbReference type="NCBI Taxonomy" id="2862362"/>
    <lineage>
        <taxon>Eukaryota</taxon>
        <taxon>Fungi</taxon>
        <taxon>Dikarya</taxon>
        <taxon>Basidiomycota</taxon>
        <taxon>Agaricomycotina</taxon>
        <taxon>Agaricomycetes</taxon>
        <taxon>Agaricomycetidae</taxon>
        <taxon>Agaricales</taxon>
        <taxon>Marasmiineae</taxon>
        <taxon>Mycenaceae</taxon>
        <taxon>Favolaschia</taxon>
    </lineage>
</organism>
<keyword evidence="3" id="KW-1185">Reference proteome</keyword>
<protein>
    <submittedName>
        <fullName evidence="2">Uncharacterized protein</fullName>
    </submittedName>
</protein>
<proteinExistence type="predicted"/>
<name>A0AAW0B8H3_9AGAR</name>
<reference evidence="2 3" key="1">
    <citation type="journal article" date="2024" name="J Genomics">
        <title>Draft genome sequencing and assembly of Favolaschia claudopus CIRM-BRFM 2984 isolated from oak limbs.</title>
        <authorList>
            <person name="Navarro D."/>
            <person name="Drula E."/>
            <person name="Chaduli D."/>
            <person name="Cazenave R."/>
            <person name="Ahrendt S."/>
            <person name="Wang J."/>
            <person name="Lipzen A."/>
            <person name="Daum C."/>
            <person name="Barry K."/>
            <person name="Grigoriev I.V."/>
            <person name="Favel A."/>
            <person name="Rosso M.N."/>
            <person name="Martin F."/>
        </authorList>
    </citation>
    <scope>NUCLEOTIDE SEQUENCE [LARGE SCALE GENOMIC DNA]</scope>
    <source>
        <strain evidence="2 3">CIRM-BRFM 2984</strain>
    </source>
</reference>
<dbReference type="EMBL" id="JAWWNJ010000038">
    <property type="protein sequence ID" value="KAK7021632.1"/>
    <property type="molecule type" value="Genomic_DNA"/>
</dbReference>
<comment type="caution">
    <text evidence="2">The sequence shown here is derived from an EMBL/GenBank/DDBJ whole genome shotgun (WGS) entry which is preliminary data.</text>
</comment>
<evidence type="ECO:0000313" key="3">
    <source>
        <dbReference type="Proteomes" id="UP001362999"/>
    </source>
</evidence>
<feature type="region of interest" description="Disordered" evidence="1">
    <location>
        <begin position="390"/>
        <end position="419"/>
    </location>
</feature>
<evidence type="ECO:0000313" key="2">
    <source>
        <dbReference type="EMBL" id="KAK7021632.1"/>
    </source>
</evidence>
<gene>
    <name evidence="2" type="ORF">R3P38DRAFT_3541310</name>
</gene>
<sequence>MVALELSLHLLGPLRMYCFPRFSFQRWLPSKGRSKRPAKTMKGTSPSLRDVASPRSSSSSTAHTGWNVLTVSLRTLSQVSGCVPLTAPLSAIIDPLLDLTSRVQQTSKNKESFVQLATRLDQLRLIVEDLATTDPGRCAANVKLLSAYTEHWVLSQKIWPQQVGGRTRPGKCDVTCHTFRESPTPFPFAAAGHFTGADLFVGAGPIAGGGREVAGAGPDGWGFPPQTPTAARGFRSPRGPLRGASLAAMAHCVVQPLAAEAHCVVPALAARPAARCYLVPRVFNTSDVVGRDTPIKADSESVMMVTSSKEGTFAQFFNSDDNAATIQKHNEVFAGLISDLTLGISSELLRSVKEMEVEPAAKVEQVKSEGKEGLEWVPYLKCPQVAGGTGGQGGSGLDIGGEGGVGSGPVIGRRSHFRS</sequence>
<feature type="compositionally biased region" description="Gly residues" evidence="1">
    <location>
        <begin position="390"/>
        <end position="409"/>
    </location>
</feature>